<evidence type="ECO:0000313" key="2">
    <source>
        <dbReference type="EMBL" id="SCM08413.1"/>
    </source>
</evidence>
<proteinExistence type="predicted"/>
<name>A0A1C6XSE3_PLACE</name>
<protein>
    <submittedName>
        <fullName evidence="2">Uncharacterized protein</fullName>
    </submittedName>
</protein>
<sequence length="140" mass="16444">MDSVSNENYGNNSEILHNSDGVNNAEYESNKNELKNGEKYQPKIANDKNKTRHEIYTNSINHQIELNEIDEFDFDLDNINSPVNDNNLRPVKRFFNFTFDENSFLPPTFNTPYLIKNHIVQYMDPIFKKAKKKGYLCCWA</sequence>
<dbReference type="AlphaFoldDB" id="A0A1C6XSE3"/>
<gene>
    <name evidence="2" type="ORF">PCHDS_000259500</name>
</gene>
<evidence type="ECO:0000256" key="1">
    <source>
        <dbReference type="SAM" id="MobiDB-lite"/>
    </source>
</evidence>
<feature type="compositionally biased region" description="Polar residues" evidence="1">
    <location>
        <begin position="1"/>
        <end position="22"/>
    </location>
</feature>
<organism evidence="2 3">
    <name type="scientific">Plasmodium chabaudi adami</name>
    <dbReference type="NCBI Taxonomy" id="5826"/>
    <lineage>
        <taxon>Eukaryota</taxon>
        <taxon>Sar</taxon>
        <taxon>Alveolata</taxon>
        <taxon>Apicomplexa</taxon>
        <taxon>Aconoidasida</taxon>
        <taxon>Haemosporida</taxon>
        <taxon>Plasmodiidae</taxon>
        <taxon>Plasmodium</taxon>
        <taxon>Plasmodium (Vinckeia)</taxon>
    </lineage>
</organism>
<dbReference type="Proteomes" id="UP000507536">
    <property type="component" value="Chromosome 10"/>
</dbReference>
<evidence type="ECO:0000313" key="3">
    <source>
        <dbReference type="Proteomes" id="UP000507536"/>
    </source>
</evidence>
<accession>A0A1C6XSE3</accession>
<feature type="region of interest" description="Disordered" evidence="1">
    <location>
        <begin position="1"/>
        <end position="25"/>
    </location>
</feature>
<dbReference type="EMBL" id="LT608190">
    <property type="protein sequence ID" value="SCM08413.1"/>
    <property type="molecule type" value="Genomic_DNA"/>
</dbReference>
<reference evidence="2 3" key="1">
    <citation type="submission" date="2016-08" db="EMBL/GenBank/DDBJ databases">
        <authorList>
            <consortium name="Pathogen Informatics"/>
        </authorList>
    </citation>
    <scope>NUCLEOTIDE SEQUENCE [LARGE SCALE GENOMIC DNA]</scope>
    <source>
        <strain evidence="2 3">DS</strain>
    </source>
</reference>